<name>A0ABQ8QA50_9AGAR</name>
<comment type="caution">
    <text evidence="1">The sequence shown here is derived from an EMBL/GenBank/DDBJ whole genome shotgun (WGS) entry which is preliminary data.</text>
</comment>
<keyword evidence="2" id="KW-1185">Reference proteome</keyword>
<organism evidence="1 2">
    <name type="scientific">Lentinula boryana</name>
    <dbReference type="NCBI Taxonomy" id="40481"/>
    <lineage>
        <taxon>Eukaryota</taxon>
        <taxon>Fungi</taxon>
        <taxon>Dikarya</taxon>
        <taxon>Basidiomycota</taxon>
        <taxon>Agaricomycotina</taxon>
        <taxon>Agaricomycetes</taxon>
        <taxon>Agaricomycetidae</taxon>
        <taxon>Agaricales</taxon>
        <taxon>Marasmiineae</taxon>
        <taxon>Omphalotaceae</taxon>
        <taxon>Lentinula</taxon>
    </lineage>
</organism>
<gene>
    <name evidence="1" type="ORF">F5050DRAFT_327331</name>
</gene>
<protein>
    <submittedName>
        <fullName evidence="1">Uncharacterized protein</fullName>
    </submittedName>
</protein>
<dbReference type="EMBL" id="MU790660">
    <property type="protein sequence ID" value="KAJ3995293.1"/>
    <property type="molecule type" value="Genomic_DNA"/>
</dbReference>
<accession>A0ABQ8QA50</accession>
<evidence type="ECO:0000313" key="1">
    <source>
        <dbReference type="EMBL" id="KAJ3995293.1"/>
    </source>
</evidence>
<sequence>MLENVRRGSCREVRAEMEMDEQGRAERKGERVVRKRGVERAREYRISSRVRRARSGRRIKEHQYAAYIAGLSSVDWGCARKLMVAVTISSSGSFAPTIRVEHSDDSSFM</sequence>
<reference evidence="1" key="1">
    <citation type="submission" date="2022-08" db="EMBL/GenBank/DDBJ databases">
        <authorList>
            <consortium name="DOE Joint Genome Institute"/>
            <person name="Min B."/>
            <person name="Riley R."/>
            <person name="Sierra-Patev S."/>
            <person name="Naranjo-Ortiz M."/>
            <person name="Looney B."/>
            <person name="Konkel Z."/>
            <person name="Slot J.C."/>
            <person name="Sakamoto Y."/>
            <person name="Steenwyk J.L."/>
            <person name="Rokas A."/>
            <person name="Carro J."/>
            <person name="Camarero S."/>
            <person name="Ferreira P."/>
            <person name="Molpeceres G."/>
            <person name="Ruiz-Duenas F.J."/>
            <person name="Serrano A."/>
            <person name="Henrissat B."/>
            <person name="Drula E."/>
            <person name="Hughes K.W."/>
            <person name="Mata J.L."/>
            <person name="Ishikawa N.K."/>
            <person name="Vargas-Isla R."/>
            <person name="Ushijima S."/>
            <person name="Smith C.A."/>
            <person name="Ahrendt S."/>
            <person name="Andreopoulos W."/>
            <person name="He G."/>
            <person name="Labutti K."/>
            <person name="Lipzen A."/>
            <person name="Ng V."/>
            <person name="Sandor L."/>
            <person name="Barry K."/>
            <person name="Martinez A.T."/>
            <person name="Xiao Y."/>
            <person name="Gibbons J.G."/>
            <person name="Terashima K."/>
            <person name="Hibbett D.S."/>
            <person name="Grigoriev I.V."/>
        </authorList>
    </citation>
    <scope>NUCLEOTIDE SEQUENCE</scope>
    <source>
        <strain evidence="1">TFB10827</strain>
    </source>
</reference>
<proteinExistence type="predicted"/>
<evidence type="ECO:0000313" key="2">
    <source>
        <dbReference type="Proteomes" id="UP001163828"/>
    </source>
</evidence>
<dbReference type="Proteomes" id="UP001163828">
    <property type="component" value="Unassembled WGS sequence"/>
</dbReference>